<comment type="similarity">
    <text evidence="2 7">Belongs to the group II decarboxylase family.</text>
</comment>
<keyword evidence="3" id="KW-0210">Decarboxylase</keyword>
<dbReference type="Gene3D" id="3.40.640.10">
    <property type="entry name" value="Type I PLP-dependent aspartate aminotransferase-like (Major domain)"/>
    <property type="match status" value="2"/>
</dbReference>
<dbReference type="EMBL" id="OC871918">
    <property type="protein sequence ID" value="CAD7635636.1"/>
    <property type="molecule type" value="Genomic_DNA"/>
</dbReference>
<dbReference type="OrthoDB" id="6505655at2759"/>
<dbReference type="AlphaFoldDB" id="A0A7R9Q8P2"/>
<proteinExistence type="inferred from homology"/>
<organism evidence="8">
    <name type="scientific">Medioppia subpectinata</name>
    <dbReference type="NCBI Taxonomy" id="1979941"/>
    <lineage>
        <taxon>Eukaryota</taxon>
        <taxon>Metazoa</taxon>
        <taxon>Ecdysozoa</taxon>
        <taxon>Arthropoda</taxon>
        <taxon>Chelicerata</taxon>
        <taxon>Arachnida</taxon>
        <taxon>Acari</taxon>
        <taxon>Acariformes</taxon>
        <taxon>Sarcoptiformes</taxon>
        <taxon>Oribatida</taxon>
        <taxon>Brachypylina</taxon>
        <taxon>Oppioidea</taxon>
        <taxon>Oppiidae</taxon>
        <taxon>Medioppia</taxon>
    </lineage>
</organism>
<dbReference type="InterPro" id="IPR015421">
    <property type="entry name" value="PyrdxlP-dep_Trfase_major"/>
</dbReference>
<evidence type="ECO:0008006" key="10">
    <source>
        <dbReference type="Google" id="ProtNLM"/>
    </source>
</evidence>
<evidence type="ECO:0000256" key="6">
    <source>
        <dbReference type="PIRSR" id="PIRSR602129-50"/>
    </source>
</evidence>
<dbReference type="GO" id="GO:0030170">
    <property type="term" value="F:pyridoxal phosphate binding"/>
    <property type="evidence" value="ECO:0007669"/>
    <property type="project" value="InterPro"/>
</dbReference>
<dbReference type="Pfam" id="PF00282">
    <property type="entry name" value="Pyridoxal_deC"/>
    <property type="match status" value="1"/>
</dbReference>
<keyword evidence="9" id="KW-1185">Reference proteome</keyword>
<comment type="cofactor">
    <cofactor evidence="1 6 7">
        <name>pyridoxal 5'-phosphate</name>
        <dbReference type="ChEBI" id="CHEBI:597326"/>
    </cofactor>
</comment>
<dbReference type="GO" id="GO:0005737">
    <property type="term" value="C:cytoplasm"/>
    <property type="evidence" value="ECO:0007669"/>
    <property type="project" value="TreeGrafter"/>
</dbReference>
<dbReference type="GO" id="GO:0016831">
    <property type="term" value="F:carboxy-lyase activity"/>
    <property type="evidence" value="ECO:0007669"/>
    <property type="project" value="UniProtKB-KW"/>
</dbReference>
<accession>A0A7R9Q8P2</accession>
<dbReference type="GO" id="GO:0019752">
    <property type="term" value="P:carboxylic acid metabolic process"/>
    <property type="evidence" value="ECO:0007669"/>
    <property type="project" value="InterPro"/>
</dbReference>
<dbReference type="PANTHER" id="PTHR45677">
    <property type="entry name" value="GLUTAMATE DECARBOXYLASE-RELATED"/>
    <property type="match status" value="1"/>
</dbReference>
<evidence type="ECO:0000256" key="1">
    <source>
        <dbReference type="ARBA" id="ARBA00001933"/>
    </source>
</evidence>
<dbReference type="PANTHER" id="PTHR45677:SF8">
    <property type="entry name" value="CYSTEINE SULFINIC ACID DECARBOXYLASE"/>
    <property type="match status" value="1"/>
</dbReference>
<evidence type="ECO:0000313" key="8">
    <source>
        <dbReference type="EMBL" id="CAD7635636.1"/>
    </source>
</evidence>
<feature type="non-terminal residue" evidence="8">
    <location>
        <position position="401"/>
    </location>
</feature>
<name>A0A7R9Q8P2_9ACAR</name>
<evidence type="ECO:0000256" key="4">
    <source>
        <dbReference type="ARBA" id="ARBA00022898"/>
    </source>
</evidence>
<feature type="modified residue" description="N6-(pyridoxal phosphate)lysine" evidence="6">
    <location>
        <position position="252"/>
    </location>
</feature>
<evidence type="ECO:0000256" key="7">
    <source>
        <dbReference type="RuleBase" id="RU000382"/>
    </source>
</evidence>
<sequence>MNLNIGEERESDSKLLDICRQVIRHSVKTSHPNFYNQLYGGAEQYSLSGAFLTDALNTSAATFEISPVFSVIEKYLIKYLGELVGYECSQIDGMFAPGGSSANTYAMVLSRQKAFPQSKQKGIRELGELVMFASEDSHYSFVKSAIWLGMGTESVIKVKADERGRMCVSELRNNILFAKSGGKVPYMVSATSGTTVLGAFDPLPEIADICQEFGLWLHVDGALGGAWLMSRQHLHLLSGVNRADSVTWDLHKMTCAPQQCTVILTKHPTILCETNSLRAEYIFQSDKFYDASYDSGDKSIQCGRKSDTLKLWLQLKAYGLGGAWLMSRQHRHLLSGVNRADSVTWDLHKMTCAPQQCTVILTKHPTILCETNSLRAEYIFQSDKFYDASYDSGDKSIQCGR</sequence>
<evidence type="ECO:0000256" key="3">
    <source>
        <dbReference type="ARBA" id="ARBA00022793"/>
    </source>
</evidence>
<evidence type="ECO:0000256" key="5">
    <source>
        <dbReference type="ARBA" id="ARBA00023239"/>
    </source>
</evidence>
<evidence type="ECO:0000313" key="9">
    <source>
        <dbReference type="Proteomes" id="UP000759131"/>
    </source>
</evidence>
<protein>
    <recommendedName>
        <fullName evidence="10">Glutamate decarboxylase</fullName>
    </recommendedName>
</protein>
<dbReference type="Gene3D" id="3.90.1150.170">
    <property type="match status" value="1"/>
</dbReference>
<reference evidence="8" key="1">
    <citation type="submission" date="2020-11" db="EMBL/GenBank/DDBJ databases">
        <authorList>
            <person name="Tran Van P."/>
        </authorList>
    </citation>
    <scope>NUCLEOTIDE SEQUENCE</scope>
</reference>
<dbReference type="SUPFAM" id="SSF53383">
    <property type="entry name" value="PLP-dependent transferases"/>
    <property type="match status" value="2"/>
</dbReference>
<evidence type="ECO:0000256" key="2">
    <source>
        <dbReference type="ARBA" id="ARBA00009533"/>
    </source>
</evidence>
<dbReference type="InterPro" id="IPR002129">
    <property type="entry name" value="PyrdxlP-dep_de-COase"/>
</dbReference>
<dbReference type="EMBL" id="CAJPIZ010017343">
    <property type="protein sequence ID" value="CAG2116066.1"/>
    <property type="molecule type" value="Genomic_DNA"/>
</dbReference>
<dbReference type="Proteomes" id="UP000759131">
    <property type="component" value="Unassembled WGS sequence"/>
</dbReference>
<keyword evidence="5 7" id="KW-0456">Lyase</keyword>
<gene>
    <name evidence="8" type="ORF">OSB1V03_LOCUS16027</name>
</gene>
<dbReference type="InterPro" id="IPR015424">
    <property type="entry name" value="PyrdxlP-dep_Trfase"/>
</dbReference>
<keyword evidence="4 6" id="KW-0663">Pyridoxal phosphate</keyword>